<protein>
    <submittedName>
        <fullName evidence="3">Uncharacterized protein</fullName>
    </submittedName>
</protein>
<comment type="caution">
    <text evidence="3">The sequence shown here is derived from an EMBL/GenBank/DDBJ whole genome shotgun (WGS) entry which is preliminary data.</text>
</comment>
<evidence type="ECO:0000256" key="2">
    <source>
        <dbReference type="SAM" id="Phobius"/>
    </source>
</evidence>
<feature type="transmembrane region" description="Helical" evidence="2">
    <location>
        <begin position="6"/>
        <end position="37"/>
    </location>
</feature>
<keyword evidence="4" id="KW-1185">Reference proteome</keyword>
<reference evidence="3 4" key="1">
    <citation type="submission" date="2022-06" db="EMBL/GenBank/DDBJ databases">
        <title>Actinoplanes abujensis sp. nov., isolated from Nigerian arid soil.</title>
        <authorList>
            <person name="Ding P."/>
        </authorList>
    </citation>
    <scope>NUCLEOTIDE SEQUENCE [LARGE SCALE GENOMIC DNA]</scope>
    <source>
        <strain evidence="4">TRM88002</strain>
    </source>
</reference>
<evidence type="ECO:0000313" key="4">
    <source>
        <dbReference type="Proteomes" id="UP001523216"/>
    </source>
</evidence>
<gene>
    <name evidence="3" type="ORF">LXN57_40490</name>
</gene>
<organism evidence="3 4">
    <name type="scientific">Paractinoplanes hotanensis</name>
    <dbReference type="NCBI Taxonomy" id="2906497"/>
    <lineage>
        <taxon>Bacteria</taxon>
        <taxon>Bacillati</taxon>
        <taxon>Actinomycetota</taxon>
        <taxon>Actinomycetes</taxon>
        <taxon>Micromonosporales</taxon>
        <taxon>Micromonosporaceae</taxon>
        <taxon>Paractinoplanes</taxon>
    </lineage>
</organism>
<keyword evidence="2" id="KW-0812">Transmembrane</keyword>
<keyword evidence="2" id="KW-0472">Membrane</keyword>
<evidence type="ECO:0000256" key="1">
    <source>
        <dbReference type="SAM" id="MobiDB-lite"/>
    </source>
</evidence>
<dbReference type="RefSeq" id="WP_251803614.1">
    <property type="nucleotide sequence ID" value="NZ_JAMQOL010000067.1"/>
</dbReference>
<name>A0ABT0YCQ5_9ACTN</name>
<dbReference type="EMBL" id="JAMQOL010000067">
    <property type="protein sequence ID" value="MCM4083845.1"/>
    <property type="molecule type" value="Genomic_DNA"/>
</dbReference>
<keyword evidence="2" id="KW-1133">Transmembrane helix</keyword>
<evidence type="ECO:0000313" key="3">
    <source>
        <dbReference type="EMBL" id="MCM4083845.1"/>
    </source>
</evidence>
<sequence>MRISPALLVVVGLTIGATGLTLASALLVVVGVAIIIASGMTRMFAVRVQGRVDGGGSGIPPSVGLSDMPQPGRTFPEHGPS</sequence>
<feature type="region of interest" description="Disordered" evidence="1">
    <location>
        <begin position="57"/>
        <end position="81"/>
    </location>
</feature>
<accession>A0ABT0YCQ5</accession>
<proteinExistence type="predicted"/>
<dbReference type="Proteomes" id="UP001523216">
    <property type="component" value="Unassembled WGS sequence"/>
</dbReference>